<evidence type="ECO:0000256" key="2">
    <source>
        <dbReference type="ARBA" id="ARBA00022741"/>
    </source>
</evidence>
<dbReference type="GO" id="GO:0016887">
    <property type="term" value="F:ATP hydrolysis activity"/>
    <property type="evidence" value="ECO:0007669"/>
    <property type="project" value="InterPro"/>
</dbReference>
<dbReference type="InterPro" id="IPR015854">
    <property type="entry name" value="ABC_transpr_LolD-like"/>
</dbReference>
<evidence type="ECO:0000256" key="3">
    <source>
        <dbReference type="ARBA" id="ARBA00022840"/>
    </source>
</evidence>
<dbReference type="Proteomes" id="UP000199607">
    <property type="component" value="Unassembled WGS sequence"/>
</dbReference>
<dbReference type="STRING" id="553466.SAMN04487950_3907"/>
<protein>
    <submittedName>
        <fullName evidence="5">Putative ABC transport system ATP-binding protein</fullName>
    </submittedName>
</protein>
<evidence type="ECO:0000259" key="4">
    <source>
        <dbReference type="PROSITE" id="PS50893"/>
    </source>
</evidence>
<reference evidence="6" key="1">
    <citation type="submission" date="2016-10" db="EMBL/GenBank/DDBJ databases">
        <authorList>
            <person name="Varghese N."/>
            <person name="Submissions S."/>
        </authorList>
    </citation>
    <scope>NUCLEOTIDE SEQUENCE [LARGE SCALE GENOMIC DNA]</scope>
    <source>
        <strain evidence="6">CGMCC 1.7738</strain>
    </source>
</reference>
<keyword evidence="3 5" id="KW-0067">ATP-binding</keyword>
<dbReference type="PANTHER" id="PTHR24220">
    <property type="entry name" value="IMPORT ATP-BINDING PROTEIN"/>
    <property type="match status" value="1"/>
</dbReference>
<dbReference type="Pfam" id="PF00005">
    <property type="entry name" value="ABC_tran"/>
    <property type="match status" value="1"/>
</dbReference>
<evidence type="ECO:0000313" key="5">
    <source>
        <dbReference type="EMBL" id="SFL46853.1"/>
    </source>
</evidence>
<dbReference type="SMART" id="SM00382">
    <property type="entry name" value="AAA"/>
    <property type="match status" value="1"/>
</dbReference>
<dbReference type="GO" id="GO:0022857">
    <property type="term" value="F:transmembrane transporter activity"/>
    <property type="evidence" value="ECO:0007669"/>
    <property type="project" value="UniProtKB-ARBA"/>
</dbReference>
<dbReference type="InterPro" id="IPR003593">
    <property type="entry name" value="AAA+_ATPase"/>
</dbReference>
<dbReference type="PROSITE" id="PS00211">
    <property type="entry name" value="ABC_TRANSPORTER_1"/>
    <property type="match status" value="1"/>
</dbReference>
<evidence type="ECO:0000256" key="1">
    <source>
        <dbReference type="ARBA" id="ARBA00022448"/>
    </source>
</evidence>
<sequence length="221" mass="24524">MTAIEVTNVTKEYQTGEETFLALKGIDFSLARGEFVSIMGPSGSGKSTFLNIIGLLDQPTTGSVSLDGQDVTELTDRRRTTVRKQTIGFIFQDFFLIPTLSAKENVELPAIYEIDETIRSRATMLLERVGLGNRLKHHPDQLSGGQKQRVAIARSLINSPRILLADEPTGNLDSETSEQVLDEFTRIARDENVAIIAVTHDPQVTEYTDRTIELRDGRLTS</sequence>
<dbReference type="AlphaFoldDB" id="A0A1I4HYI4"/>
<feature type="domain" description="ABC transporter" evidence="4">
    <location>
        <begin position="4"/>
        <end position="221"/>
    </location>
</feature>
<keyword evidence="2" id="KW-0547">Nucleotide-binding</keyword>
<dbReference type="Gene3D" id="3.40.50.300">
    <property type="entry name" value="P-loop containing nucleotide triphosphate hydrolases"/>
    <property type="match status" value="1"/>
</dbReference>
<dbReference type="GO" id="GO:0005886">
    <property type="term" value="C:plasma membrane"/>
    <property type="evidence" value="ECO:0007669"/>
    <property type="project" value="TreeGrafter"/>
</dbReference>
<dbReference type="InterPro" id="IPR017871">
    <property type="entry name" value="ABC_transporter-like_CS"/>
</dbReference>
<accession>A0A1I4HYI4</accession>
<dbReference type="InterPro" id="IPR017911">
    <property type="entry name" value="MacB-like_ATP-bd"/>
</dbReference>
<dbReference type="GO" id="GO:0098796">
    <property type="term" value="C:membrane protein complex"/>
    <property type="evidence" value="ECO:0007669"/>
    <property type="project" value="UniProtKB-ARBA"/>
</dbReference>
<keyword evidence="6" id="KW-1185">Reference proteome</keyword>
<dbReference type="SUPFAM" id="SSF52540">
    <property type="entry name" value="P-loop containing nucleoside triphosphate hydrolases"/>
    <property type="match status" value="1"/>
</dbReference>
<proteinExistence type="predicted"/>
<name>A0A1I4HYI4_9EURY</name>
<dbReference type="CDD" id="cd03255">
    <property type="entry name" value="ABC_MJ0796_LolCDE_FtsE"/>
    <property type="match status" value="1"/>
</dbReference>
<dbReference type="EMBL" id="FOTC01000006">
    <property type="protein sequence ID" value="SFL46853.1"/>
    <property type="molecule type" value="Genomic_DNA"/>
</dbReference>
<organism evidence="5 6">
    <name type="scientific">Halogranum rubrum</name>
    <dbReference type="NCBI Taxonomy" id="553466"/>
    <lineage>
        <taxon>Archaea</taxon>
        <taxon>Methanobacteriati</taxon>
        <taxon>Methanobacteriota</taxon>
        <taxon>Stenosarchaea group</taxon>
        <taxon>Halobacteria</taxon>
        <taxon>Halobacteriales</taxon>
        <taxon>Haloferacaceae</taxon>
    </lineage>
</organism>
<gene>
    <name evidence="5" type="ORF">SAMN04487950_3907</name>
</gene>
<dbReference type="PANTHER" id="PTHR24220:SF86">
    <property type="entry name" value="ABC TRANSPORTER ABCH.1"/>
    <property type="match status" value="1"/>
</dbReference>
<dbReference type="RefSeq" id="WP_089871614.1">
    <property type="nucleotide sequence ID" value="NZ_FOTC01000006.1"/>
</dbReference>
<keyword evidence="1" id="KW-0813">Transport</keyword>
<dbReference type="FunFam" id="3.40.50.300:FF:000032">
    <property type="entry name" value="Export ABC transporter ATP-binding protein"/>
    <property type="match status" value="1"/>
</dbReference>
<evidence type="ECO:0000313" key="6">
    <source>
        <dbReference type="Proteomes" id="UP000199607"/>
    </source>
</evidence>
<dbReference type="InterPro" id="IPR027417">
    <property type="entry name" value="P-loop_NTPase"/>
</dbReference>
<dbReference type="PROSITE" id="PS50893">
    <property type="entry name" value="ABC_TRANSPORTER_2"/>
    <property type="match status" value="1"/>
</dbReference>
<dbReference type="InterPro" id="IPR003439">
    <property type="entry name" value="ABC_transporter-like_ATP-bd"/>
</dbReference>
<dbReference type="GO" id="GO:0005524">
    <property type="term" value="F:ATP binding"/>
    <property type="evidence" value="ECO:0007669"/>
    <property type="project" value="UniProtKB-KW"/>
</dbReference>